<dbReference type="InterPro" id="IPR015500">
    <property type="entry name" value="Peptidase_S8_subtilisin-rel"/>
</dbReference>
<dbReference type="AlphaFoldDB" id="A0A6G1K094"/>
<dbReference type="InterPro" id="IPR050131">
    <property type="entry name" value="Peptidase_S8_subtilisin-like"/>
</dbReference>
<keyword evidence="4 6" id="KW-0378">Hydrolase</keyword>
<dbReference type="Pfam" id="PF05922">
    <property type="entry name" value="Inhibitor_I9"/>
    <property type="match status" value="1"/>
</dbReference>
<dbReference type="PROSITE" id="PS00137">
    <property type="entry name" value="SUBTILASE_HIS"/>
    <property type="match status" value="1"/>
</dbReference>
<proteinExistence type="inferred from homology"/>
<feature type="signal peptide" evidence="8">
    <location>
        <begin position="1"/>
        <end position="21"/>
    </location>
</feature>
<evidence type="ECO:0000256" key="4">
    <source>
        <dbReference type="ARBA" id="ARBA00022801"/>
    </source>
</evidence>
<dbReference type="InterPro" id="IPR037045">
    <property type="entry name" value="S8pro/Inhibitor_I9_sf"/>
</dbReference>
<dbReference type="Gene3D" id="3.40.50.200">
    <property type="entry name" value="Peptidase S8/S53 domain"/>
    <property type="match status" value="1"/>
</dbReference>
<dbReference type="SUPFAM" id="SSF54897">
    <property type="entry name" value="Protease propeptides/inhibitors"/>
    <property type="match status" value="1"/>
</dbReference>
<dbReference type="PRINTS" id="PR00723">
    <property type="entry name" value="SUBTILISIN"/>
</dbReference>
<evidence type="ECO:0000256" key="6">
    <source>
        <dbReference type="PROSITE-ProRule" id="PRU01240"/>
    </source>
</evidence>
<feature type="active site" description="Charge relay system" evidence="6">
    <location>
        <position position="193"/>
    </location>
</feature>
<keyword evidence="2 6" id="KW-0645">Protease</keyword>
<feature type="domain" description="Peptidase S8/S53" evidence="9">
    <location>
        <begin position="156"/>
        <end position="372"/>
    </location>
</feature>
<evidence type="ECO:0000259" key="10">
    <source>
        <dbReference type="Pfam" id="PF05922"/>
    </source>
</evidence>
<evidence type="ECO:0000313" key="12">
    <source>
        <dbReference type="Proteomes" id="UP000799428"/>
    </source>
</evidence>
<dbReference type="Pfam" id="PF00082">
    <property type="entry name" value="Peptidase_S8"/>
    <property type="match status" value="1"/>
</dbReference>
<feature type="domain" description="Inhibitor I9" evidence="10">
    <location>
        <begin position="24"/>
        <end position="104"/>
    </location>
</feature>
<dbReference type="PANTHER" id="PTHR43806">
    <property type="entry name" value="PEPTIDASE S8"/>
    <property type="match status" value="1"/>
</dbReference>
<dbReference type="InterPro" id="IPR022398">
    <property type="entry name" value="Peptidase_S8_His-AS"/>
</dbReference>
<keyword evidence="3 8" id="KW-0732">Signal</keyword>
<name>A0A6G1K094_9PLEO</name>
<evidence type="ECO:0000256" key="5">
    <source>
        <dbReference type="ARBA" id="ARBA00022825"/>
    </source>
</evidence>
<comment type="similarity">
    <text evidence="1 6 7">Belongs to the peptidase S8 family.</text>
</comment>
<dbReference type="GO" id="GO:0004252">
    <property type="term" value="F:serine-type endopeptidase activity"/>
    <property type="evidence" value="ECO:0007669"/>
    <property type="project" value="UniProtKB-UniRule"/>
</dbReference>
<evidence type="ECO:0000313" key="11">
    <source>
        <dbReference type="EMBL" id="KAF2706286.1"/>
    </source>
</evidence>
<gene>
    <name evidence="11" type="ORF">K504DRAFT_459589</name>
</gene>
<evidence type="ECO:0000256" key="3">
    <source>
        <dbReference type="ARBA" id="ARBA00022729"/>
    </source>
</evidence>
<dbReference type="InterPro" id="IPR010259">
    <property type="entry name" value="S8pro/Inhibitor_I9"/>
</dbReference>
<evidence type="ECO:0000256" key="8">
    <source>
        <dbReference type="SAM" id="SignalP"/>
    </source>
</evidence>
<dbReference type="FunFam" id="3.40.50.200:FF:000007">
    <property type="entry name" value="Subtilisin-like serine protease"/>
    <property type="match status" value="1"/>
</dbReference>
<dbReference type="PANTHER" id="PTHR43806:SF58">
    <property type="entry name" value="ALKALINE PROTEASE 1-RELATED"/>
    <property type="match status" value="1"/>
</dbReference>
<dbReference type="PROSITE" id="PS00136">
    <property type="entry name" value="SUBTILASE_ASP"/>
    <property type="match status" value="1"/>
</dbReference>
<dbReference type="InterPro" id="IPR023828">
    <property type="entry name" value="Peptidase_S8_Ser-AS"/>
</dbReference>
<dbReference type="InterPro" id="IPR034193">
    <property type="entry name" value="PCSK9_ProteinaseK-like"/>
</dbReference>
<dbReference type="Gene3D" id="3.30.70.80">
    <property type="entry name" value="Peptidase S8 propeptide/proteinase inhibitor I9"/>
    <property type="match status" value="1"/>
</dbReference>
<dbReference type="PROSITE" id="PS51892">
    <property type="entry name" value="SUBTILASE"/>
    <property type="match status" value="1"/>
</dbReference>
<dbReference type="PROSITE" id="PS00138">
    <property type="entry name" value="SUBTILASE_SER"/>
    <property type="match status" value="1"/>
</dbReference>
<dbReference type="InterPro" id="IPR023827">
    <property type="entry name" value="Peptidase_S8_Asp-AS"/>
</dbReference>
<reference evidence="11" key="1">
    <citation type="journal article" date="2020" name="Stud. Mycol.">
        <title>101 Dothideomycetes genomes: a test case for predicting lifestyles and emergence of pathogens.</title>
        <authorList>
            <person name="Haridas S."/>
            <person name="Albert R."/>
            <person name="Binder M."/>
            <person name="Bloem J."/>
            <person name="Labutti K."/>
            <person name="Salamov A."/>
            <person name="Andreopoulos B."/>
            <person name="Baker S."/>
            <person name="Barry K."/>
            <person name="Bills G."/>
            <person name="Bluhm B."/>
            <person name="Cannon C."/>
            <person name="Castanera R."/>
            <person name="Culley D."/>
            <person name="Daum C."/>
            <person name="Ezra D."/>
            <person name="Gonzalez J."/>
            <person name="Henrissat B."/>
            <person name="Kuo A."/>
            <person name="Liang C."/>
            <person name="Lipzen A."/>
            <person name="Lutzoni F."/>
            <person name="Magnuson J."/>
            <person name="Mondo S."/>
            <person name="Nolan M."/>
            <person name="Ohm R."/>
            <person name="Pangilinan J."/>
            <person name="Park H.-J."/>
            <person name="Ramirez L."/>
            <person name="Alfaro M."/>
            <person name="Sun H."/>
            <person name="Tritt A."/>
            <person name="Yoshinaga Y."/>
            <person name="Zwiers L.-H."/>
            <person name="Turgeon B."/>
            <person name="Goodwin S."/>
            <person name="Spatafora J."/>
            <person name="Crous P."/>
            <person name="Grigoriev I."/>
        </authorList>
    </citation>
    <scope>NUCLEOTIDE SEQUENCE</scope>
    <source>
        <strain evidence="11">CBS 279.74</strain>
    </source>
</reference>
<dbReference type="EMBL" id="MU005776">
    <property type="protein sequence ID" value="KAF2706286.1"/>
    <property type="molecule type" value="Genomic_DNA"/>
</dbReference>
<protein>
    <submittedName>
        <fullName evidence="11">Allergen Asp fl 1</fullName>
    </submittedName>
</protein>
<sequence length="403" mass="42299">MLFNLAAALIALVATVSGVSASGRYVVGLNEGVDVAKHMQWARGVVHERNLERRGEEGHVDTDGVETTFRRLGGYVGSFDAATVEEIRGRPDVAYIEEDQIYDLFQTATLLAGNSDPVIQTNSTWGLSLISHRNFTVNATSYVYDASAGEGGYAYVLDSGINVAHVEFGGRASLGYNAVGAQTPESHYDNSGHGTHVAGTIGSSTYGVAKKAHLVSVKISNDTGYYFSALIDGLDWVLDDAIANDRLNNSVVNISGGGPYSQAVANACNQAYRMGLTIVASAGNGNRDTSWVSPAGGPGVLGVASVGRERVRAELSNWGPSVDVFAPGEATLSTWIGNETAVNVINGTSMASPHVAGTVLYLQTLEGLGTPDLVLDRIIELSIKDVVVDAQGSPNRLLYTGAA</sequence>
<evidence type="ECO:0000256" key="7">
    <source>
        <dbReference type="RuleBase" id="RU003355"/>
    </source>
</evidence>
<feature type="active site" description="Charge relay system" evidence="6">
    <location>
        <position position="349"/>
    </location>
</feature>
<dbReference type="OrthoDB" id="206201at2759"/>
<dbReference type="GO" id="GO:0005576">
    <property type="term" value="C:extracellular region"/>
    <property type="evidence" value="ECO:0007669"/>
    <property type="project" value="UniProtKB-ARBA"/>
</dbReference>
<evidence type="ECO:0000256" key="2">
    <source>
        <dbReference type="ARBA" id="ARBA00022670"/>
    </source>
</evidence>
<keyword evidence="5 6" id="KW-0720">Serine protease</keyword>
<dbReference type="Proteomes" id="UP000799428">
    <property type="component" value="Unassembled WGS sequence"/>
</dbReference>
<organism evidence="11 12">
    <name type="scientific">Pleomassaria siparia CBS 279.74</name>
    <dbReference type="NCBI Taxonomy" id="1314801"/>
    <lineage>
        <taxon>Eukaryota</taxon>
        <taxon>Fungi</taxon>
        <taxon>Dikarya</taxon>
        <taxon>Ascomycota</taxon>
        <taxon>Pezizomycotina</taxon>
        <taxon>Dothideomycetes</taxon>
        <taxon>Pleosporomycetidae</taxon>
        <taxon>Pleosporales</taxon>
        <taxon>Pleomassariaceae</taxon>
        <taxon>Pleomassaria</taxon>
    </lineage>
</organism>
<dbReference type="CDD" id="cd04077">
    <property type="entry name" value="Peptidases_S8_PCSK9_ProteinaseK_like"/>
    <property type="match status" value="1"/>
</dbReference>
<dbReference type="GO" id="GO:0006508">
    <property type="term" value="P:proteolysis"/>
    <property type="evidence" value="ECO:0007669"/>
    <property type="project" value="UniProtKB-KW"/>
</dbReference>
<evidence type="ECO:0000259" key="9">
    <source>
        <dbReference type="Pfam" id="PF00082"/>
    </source>
</evidence>
<keyword evidence="12" id="KW-1185">Reference proteome</keyword>
<dbReference type="SUPFAM" id="SSF52743">
    <property type="entry name" value="Subtilisin-like"/>
    <property type="match status" value="1"/>
</dbReference>
<feature type="active site" description="Charge relay system" evidence="6">
    <location>
        <position position="158"/>
    </location>
</feature>
<dbReference type="InterPro" id="IPR000209">
    <property type="entry name" value="Peptidase_S8/S53_dom"/>
</dbReference>
<dbReference type="InterPro" id="IPR036852">
    <property type="entry name" value="Peptidase_S8/S53_dom_sf"/>
</dbReference>
<feature type="chain" id="PRO_5026310357" evidence="8">
    <location>
        <begin position="22"/>
        <end position="403"/>
    </location>
</feature>
<evidence type="ECO:0000256" key="1">
    <source>
        <dbReference type="ARBA" id="ARBA00011073"/>
    </source>
</evidence>
<accession>A0A6G1K094</accession>